<dbReference type="AlphaFoldDB" id="A0AAV9JWQ2"/>
<feature type="region of interest" description="Disordered" evidence="1">
    <location>
        <begin position="1"/>
        <end position="118"/>
    </location>
</feature>
<proteinExistence type="predicted"/>
<feature type="compositionally biased region" description="Gly residues" evidence="1">
    <location>
        <begin position="465"/>
        <end position="475"/>
    </location>
</feature>
<evidence type="ECO:0000313" key="2">
    <source>
        <dbReference type="EMBL" id="KAK4549526.1"/>
    </source>
</evidence>
<dbReference type="Proteomes" id="UP001324427">
    <property type="component" value="Unassembled WGS sequence"/>
</dbReference>
<reference evidence="2 3" key="1">
    <citation type="submission" date="2021-11" db="EMBL/GenBank/DDBJ databases">
        <title>Black yeast isolated from Biological Soil Crust.</title>
        <authorList>
            <person name="Kurbessoian T."/>
        </authorList>
    </citation>
    <scope>NUCLEOTIDE SEQUENCE [LARGE SCALE GENOMIC DNA]</scope>
    <source>
        <strain evidence="2 3">CCFEE 5522</strain>
    </source>
</reference>
<accession>A0AAV9JWQ2</accession>
<organism evidence="2 3">
    <name type="scientific">Oleoguttula mirabilis</name>
    <dbReference type="NCBI Taxonomy" id="1507867"/>
    <lineage>
        <taxon>Eukaryota</taxon>
        <taxon>Fungi</taxon>
        <taxon>Dikarya</taxon>
        <taxon>Ascomycota</taxon>
        <taxon>Pezizomycotina</taxon>
        <taxon>Dothideomycetes</taxon>
        <taxon>Dothideomycetidae</taxon>
        <taxon>Mycosphaerellales</taxon>
        <taxon>Teratosphaeriaceae</taxon>
        <taxon>Oleoguttula</taxon>
    </lineage>
</organism>
<sequence length="475" mass="51827">MKDHSGGYGGGGGTSKSSGVCRNSDLPDHQKSLFSHLGMGNNDTTRGRPANRLQPGTDTRRGRSDSPRRHAIDNSFKAREEVVEDHEDSGEHPFADPFARLDLGKDPSRALSTRNGPPIEYVWPLNGSNPTQEAEHLRRFVSVIKKNKYRAEDTDGIMLTGLDEIEADNVATNFTIFHAHAAARIHRDKYATTEYENKTNSRVLFAMIGNVLSLPVKSQLLDANVGIDSLERGNGIHGSTSEKRRTGVVIDVCGSKALIAHGTGTMPKEQYKDQYFYLVQKDDKNQDPGMAIAKVTFGGSMCLDKPTWGFQAGTVDRSQQTPVCYEGELCLERYNVLADALNLPKDAPLRQAAKKRQQRSMAALGTTEEQMERRRKRFAPNGVAEPKPEDVEDVETVKAEVVSLKSKLAIAETTILQQKNAHHYLVQCLNDAQAKLAVKDGNDRTTDPTTAASDSGADSEQPPGAGSGGGTGRVL</sequence>
<protein>
    <submittedName>
        <fullName evidence="2">Uncharacterized protein</fullName>
    </submittedName>
</protein>
<evidence type="ECO:0000313" key="3">
    <source>
        <dbReference type="Proteomes" id="UP001324427"/>
    </source>
</evidence>
<feature type="compositionally biased region" description="Basic and acidic residues" evidence="1">
    <location>
        <begin position="58"/>
        <end position="81"/>
    </location>
</feature>
<keyword evidence="3" id="KW-1185">Reference proteome</keyword>
<name>A0AAV9JWQ2_9PEZI</name>
<evidence type="ECO:0000256" key="1">
    <source>
        <dbReference type="SAM" id="MobiDB-lite"/>
    </source>
</evidence>
<gene>
    <name evidence="2" type="ORF">LTR36_006523</name>
</gene>
<feature type="region of interest" description="Disordered" evidence="1">
    <location>
        <begin position="440"/>
        <end position="475"/>
    </location>
</feature>
<dbReference type="EMBL" id="JAVFHQ010000004">
    <property type="protein sequence ID" value="KAK4549526.1"/>
    <property type="molecule type" value="Genomic_DNA"/>
</dbReference>
<feature type="compositionally biased region" description="Gly residues" evidence="1">
    <location>
        <begin position="1"/>
        <end position="14"/>
    </location>
</feature>
<comment type="caution">
    <text evidence="2">The sequence shown here is derived from an EMBL/GenBank/DDBJ whole genome shotgun (WGS) entry which is preliminary data.</text>
</comment>
<feature type="compositionally biased region" description="Polar residues" evidence="1">
    <location>
        <begin position="447"/>
        <end position="458"/>
    </location>
</feature>
<feature type="region of interest" description="Disordered" evidence="1">
    <location>
        <begin position="356"/>
        <end position="391"/>
    </location>
</feature>